<dbReference type="Proteomes" id="UP000643207">
    <property type="component" value="Unassembled WGS sequence"/>
</dbReference>
<dbReference type="GO" id="GO:0046872">
    <property type="term" value="F:metal ion binding"/>
    <property type="evidence" value="ECO:0007669"/>
    <property type="project" value="InterPro"/>
</dbReference>
<accession>A0A9X1BMS8</accession>
<dbReference type="RefSeq" id="WP_201823373.1">
    <property type="nucleotide sequence ID" value="NZ_JAERRA010000001.1"/>
</dbReference>
<name>A0A9X1BMS8_9BURK</name>
<dbReference type="Pfam" id="PF00403">
    <property type="entry name" value="HMA"/>
    <property type="match status" value="1"/>
</dbReference>
<dbReference type="Gene3D" id="3.30.70.100">
    <property type="match status" value="1"/>
</dbReference>
<dbReference type="InterPro" id="IPR006121">
    <property type="entry name" value="HMA_dom"/>
</dbReference>
<organism evidence="2 3">
    <name type="scientific">Aquariibacter lacus</name>
    <dbReference type="NCBI Taxonomy" id="2801332"/>
    <lineage>
        <taxon>Bacteria</taxon>
        <taxon>Pseudomonadati</taxon>
        <taxon>Pseudomonadota</taxon>
        <taxon>Betaproteobacteria</taxon>
        <taxon>Burkholderiales</taxon>
        <taxon>Sphaerotilaceae</taxon>
        <taxon>Aquariibacter</taxon>
    </lineage>
</organism>
<evidence type="ECO:0000313" key="3">
    <source>
        <dbReference type="Proteomes" id="UP000643207"/>
    </source>
</evidence>
<keyword evidence="3" id="KW-1185">Reference proteome</keyword>
<evidence type="ECO:0000259" key="1">
    <source>
        <dbReference type="PROSITE" id="PS50846"/>
    </source>
</evidence>
<dbReference type="SUPFAM" id="SSF55008">
    <property type="entry name" value="HMA, heavy metal-associated domain"/>
    <property type="match status" value="1"/>
</dbReference>
<proteinExistence type="predicted"/>
<dbReference type="EMBL" id="JAERRA010000001">
    <property type="protein sequence ID" value="MBL0718577.1"/>
    <property type="molecule type" value="Genomic_DNA"/>
</dbReference>
<reference evidence="2 3" key="1">
    <citation type="submission" date="2021-01" db="EMBL/GenBank/DDBJ databases">
        <title>Piscinibacter sp. Jin2 Genome sequencing and assembly.</title>
        <authorList>
            <person name="Kim I."/>
        </authorList>
    </citation>
    <scope>NUCLEOTIDE SEQUENCE [LARGE SCALE GENOMIC DNA]</scope>
    <source>
        <strain evidence="2 3">Jin2</strain>
    </source>
</reference>
<evidence type="ECO:0000313" key="2">
    <source>
        <dbReference type="EMBL" id="MBL0718577.1"/>
    </source>
</evidence>
<dbReference type="AlphaFoldDB" id="A0A9X1BMS8"/>
<feature type="domain" description="HMA" evidence="1">
    <location>
        <begin position="2"/>
        <end position="65"/>
    </location>
</feature>
<sequence>MPTLHLLIPDLSCGHCVRSVTEAAQALDPQARVQADPSTKQVVIATTADPAALRAALTAAGYPPQA</sequence>
<protein>
    <submittedName>
        <fullName evidence="2">Heavy-metal-associated domain-containing protein</fullName>
    </submittedName>
</protein>
<dbReference type="PROSITE" id="PS50846">
    <property type="entry name" value="HMA_2"/>
    <property type="match status" value="1"/>
</dbReference>
<comment type="caution">
    <text evidence="2">The sequence shown here is derived from an EMBL/GenBank/DDBJ whole genome shotgun (WGS) entry which is preliminary data.</text>
</comment>
<gene>
    <name evidence="2" type="ORF">JI742_01625</name>
</gene>
<dbReference type="InterPro" id="IPR036163">
    <property type="entry name" value="HMA_dom_sf"/>
</dbReference>